<name>A0ABV7LSF6_9GAMM</name>
<dbReference type="InterPro" id="IPR000847">
    <property type="entry name" value="LysR_HTH_N"/>
</dbReference>
<dbReference type="Gene3D" id="3.40.190.290">
    <property type="match status" value="1"/>
</dbReference>
<protein>
    <submittedName>
        <fullName evidence="6">LysR family transcriptional regulator</fullName>
    </submittedName>
</protein>
<feature type="domain" description="HTH lysR-type" evidence="5">
    <location>
        <begin position="1"/>
        <end position="58"/>
    </location>
</feature>
<keyword evidence="7" id="KW-1185">Reference proteome</keyword>
<dbReference type="InterPro" id="IPR005119">
    <property type="entry name" value="LysR_subst-bd"/>
</dbReference>
<comment type="caution">
    <text evidence="6">The sequence shown here is derived from an EMBL/GenBank/DDBJ whole genome shotgun (WGS) entry which is preliminary data.</text>
</comment>
<dbReference type="Pfam" id="PF00126">
    <property type="entry name" value="HTH_1"/>
    <property type="match status" value="1"/>
</dbReference>
<dbReference type="PROSITE" id="PS50931">
    <property type="entry name" value="HTH_LYSR"/>
    <property type="match status" value="1"/>
</dbReference>
<dbReference type="PANTHER" id="PTHR30126">
    <property type="entry name" value="HTH-TYPE TRANSCRIPTIONAL REGULATOR"/>
    <property type="match status" value="1"/>
</dbReference>
<evidence type="ECO:0000256" key="2">
    <source>
        <dbReference type="ARBA" id="ARBA00023015"/>
    </source>
</evidence>
<keyword evidence="2" id="KW-0805">Transcription regulation</keyword>
<dbReference type="InterPro" id="IPR036390">
    <property type="entry name" value="WH_DNA-bd_sf"/>
</dbReference>
<comment type="similarity">
    <text evidence="1">Belongs to the LysR transcriptional regulatory family.</text>
</comment>
<accession>A0ABV7LSF6</accession>
<gene>
    <name evidence="6" type="ORF">ACFOEV_17080</name>
</gene>
<evidence type="ECO:0000256" key="1">
    <source>
        <dbReference type="ARBA" id="ARBA00009437"/>
    </source>
</evidence>
<evidence type="ECO:0000259" key="5">
    <source>
        <dbReference type="PROSITE" id="PS50931"/>
    </source>
</evidence>
<keyword evidence="3" id="KW-0238">DNA-binding</keyword>
<sequence length="310" mass="35430">MEIRWLEDFVALARTRHFSRAADEQNVTQPTFSRRIKLLEEEMGTTLINRQTLPLSLTPAGEEFLQLCEQVTDRVRLTRERIQRLTDEQARRVLIAAPQSLLSHLLPQWLADHGLQELVVPYLRATSWLLADYFQALERGECDLALCYWPVERCELELDTSAFRYRVIGEERLVPLSVADGSGRPRFVLPGSRRSPLPLMAYHPRGLLSSAIAAHLARQPEASHFNVVNESIQTTNIKELVGLGYGIGWLPQRVVQRALDSGHLVRAGDTRWDVPLEIRLYRYHSRQHGGLEALWKHFERIGSPLSSLSS</sequence>
<reference evidence="7" key="1">
    <citation type="journal article" date="2019" name="Int. J. Syst. Evol. Microbiol.">
        <title>The Global Catalogue of Microorganisms (GCM) 10K type strain sequencing project: providing services to taxonomists for standard genome sequencing and annotation.</title>
        <authorList>
            <consortium name="The Broad Institute Genomics Platform"/>
            <consortium name="The Broad Institute Genome Sequencing Center for Infectious Disease"/>
            <person name="Wu L."/>
            <person name="Ma J."/>
        </authorList>
    </citation>
    <scope>NUCLEOTIDE SEQUENCE [LARGE SCALE GENOMIC DNA]</scope>
    <source>
        <strain evidence="7">CECT 7698</strain>
    </source>
</reference>
<organism evidence="6 7">
    <name type="scientific">Litchfieldella rifensis</name>
    <dbReference type="NCBI Taxonomy" id="762643"/>
    <lineage>
        <taxon>Bacteria</taxon>
        <taxon>Pseudomonadati</taxon>
        <taxon>Pseudomonadota</taxon>
        <taxon>Gammaproteobacteria</taxon>
        <taxon>Oceanospirillales</taxon>
        <taxon>Halomonadaceae</taxon>
        <taxon>Litchfieldella</taxon>
    </lineage>
</organism>
<evidence type="ECO:0000256" key="3">
    <source>
        <dbReference type="ARBA" id="ARBA00023125"/>
    </source>
</evidence>
<dbReference type="Proteomes" id="UP001595579">
    <property type="component" value="Unassembled WGS sequence"/>
</dbReference>
<dbReference type="PRINTS" id="PR00039">
    <property type="entry name" value="HTHLYSR"/>
</dbReference>
<evidence type="ECO:0000313" key="6">
    <source>
        <dbReference type="EMBL" id="MFC3285314.1"/>
    </source>
</evidence>
<proteinExistence type="inferred from homology"/>
<dbReference type="SUPFAM" id="SSF53850">
    <property type="entry name" value="Periplasmic binding protein-like II"/>
    <property type="match status" value="1"/>
</dbReference>
<dbReference type="SUPFAM" id="SSF46785">
    <property type="entry name" value="Winged helix' DNA-binding domain"/>
    <property type="match status" value="1"/>
</dbReference>
<dbReference type="EMBL" id="JBHRUG010000031">
    <property type="protein sequence ID" value="MFC3285314.1"/>
    <property type="molecule type" value="Genomic_DNA"/>
</dbReference>
<dbReference type="PANTHER" id="PTHR30126:SF2">
    <property type="entry name" value="HTH-TYPE TRANSCRIPTIONAL REGULATOR YJIE"/>
    <property type="match status" value="1"/>
</dbReference>
<keyword evidence="4" id="KW-0804">Transcription</keyword>
<dbReference type="Pfam" id="PF03466">
    <property type="entry name" value="LysR_substrate"/>
    <property type="match status" value="1"/>
</dbReference>
<dbReference type="Gene3D" id="1.10.10.10">
    <property type="entry name" value="Winged helix-like DNA-binding domain superfamily/Winged helix DNA-binding domain"/>
    <property type="match status" value="1"/>
</dbReference>
<dbReference type="RefSeq" id="WP_386776087.1">
    <property type="nucleotide sequence ID" value="NZ_JBHRUG010000031.1"/>
</dbReference>
<dbReference type="InterPro" id="IPR036388">
    <property type="entry name" value="WH-like_DNA-bd_sf"/>
</dbReference>
<evidence type="ECO:0000256" key="4">
    <source>
        <dbReference type="ARBA" id="ARBA00023163"/>
    </source>
</evidence>
<evidence type="ECO:0000313" key="7">
    <source>
        <dbReference type="Proteomes" id="UP001595579"/>
    </source>
</evidence>